<sequence length="193" mass="21194">MTTRSPRTPHRWRTPSSPAARRCCRDRQMMWPTGAARTLWSAAAAVPFAGTSTEPPGRRRTKSLAPLMAGGAVHPLEKYLIKTQRKDSLVMIRTILAATALSVAAMPALASTTDQFQMSVKIDRSTLQTAEGAQEVLSNLKQDVHERCVAENADRAFSNRFAVSFCESRTMKSAVKTINEPELTAAYKASLSR</sequence>
<dbReference type="Proteomes" id="UP000259610">
    <property type="component" value="Unassembled WGS sequence"/>
</dbReference>
<accession>A0A3B9GTJ2</accession>
<keyword evidence="1" id="KW-0472">Membrane</keyword>
<reference evidence="2 3" key="1">
    <citation type="journal article" date="2018" name="Nat. Biotechnol.">
        <title>A standardized bacterial taxonomy based on genome phylogeny substantially revises the tree of life.</title>
        <authorList>
            <person name="Parks D.H."/>
            <person name="Chuvochina M."/>
            <person name="Waite D.W."/>
            <person name="Rinke C."/>
            <person name="Skarshewski A."/>
            <person name="Chaumeil P.A."/>
            <person name="Hugenholtz P."/>
        </authorList>
    </citation>
    <scope>NUCLEOTIDE SEQUENCE [LARGE SCALE GENOMIC DNA]</scope>
    <source>
        <strain evidence="2">UBA8733</strain>
    </source>
</reference>
<feature type="transmembrane region" description="Helical" evidence="1">
    <location>
        <begin position="90"/>
        <end position="110"/>
    </location>
</feature>
<gene>
    <name evidence="2" type="ORF">DCG58_01205</name>
</gene>
<evidence type="ECO:0000256" key="1">
    <source>
        <dbReference type="SAM" id="Phobius"/>
    </source>
</evidence>
<dbReference type="NCBIfam" id="TIGR04433">
    <property type="entry name" value="UrcA_uranyl"/>
    <property type="match status" value="1"/>
</dbReference>
<comment type="caution">
    <text evidence="2">The sequence shown here is derived from an EMBL/GenBank/DDBJ whole genome shotgun (WGS) entry which is preliminary data.</text>
</comment>
<keyword evidence="1" id="KW-0812">Transmembrane</keyword>
<name>A0A3B9GTJ2_9PROT</name>
<evidence type="ECO:0000313" key="2">
    <source>
        <dbReference type="EMBL" id="HAE25751.1"/>
    </source>
</evidence>
<evidence type="ECO:0000313" key="3">
    <source>
        <dbReference type="Proteomes" id="UP000259610"/>
    </source>
</evidence>
<evidence type="ECO:0008006" key="4">
    <source>
        <dbReference type="Google" id="ProtNLM"/>
    </source>
</evidence>
<protein>
    <recommendedName>
        <fullName evidence="4">UrcA family protein</fullName>
    </recommendedName>
</protein>
<dbReference type="EMBL" id="DMAN01000024">
    <property type="protein sequence ID" value="HAE25751.1"/>
    <property type="molecule type" value="Genomic_DNA"/>
</dbReference>
<dbReference type="InterPro" id="IPR030972">
    <property type="entry name" value="UrcA_uranyl"/>
</dbReference>
<dbReference type="AlphaFoldDB" id="A0A3B9GTJ2"/>
<proteinExistence type="predicted"/>
<organism evidence="2 3">
    <name type="scientific">Hyphomonas adhaerens</name>
    <dbReference type="NCBI Taxonomy" id="81029"/>
    <lineage>
        <taxon>Bacteria</taxon>
        <taxon>Pseudomonadati</taxon>
        <taxon>Pseudomonadota</taxon>
        <taxon>Alphaproteobacteria</taxon>
        <taxon>Hyphomonadales</taxon>
        <taxon>Hyphomonadaceae</taxon>
        <taxon>Hyphomonas</taxon>
    </lineage>
</organism>
<keyword evidence="1" id="KW-1133">Transmembrane helix</keyword>